<evidence type="ECO:0000256" key="1">
    <source>
        <dbReference type="SAM" id="MobiDB-lite"/>
    </source>
</evidence>
<keyword evidence="3" id="KW-1185">Reference proteome</keyword>
<gene>
    <name evidence="2" type="ORF">O181_035576</name>
</gene>
<protein>
    <submittedName>
        <fullName evidence="2">Uncharacterized protein</fullName>
    </submittedName>
</protein>
<sequence>MNPFNIGILLIIRLLIYASKKLEPRFFALFLRATMMLPKLLYLFLFIECYQVLATKCPHCNVGDLVESNEIYSSQCDQHLRCANIGCPTIFQQCDGQAPLYWLVCDRQGSMHKVAPMVDADCGGHHRTRFCTPCNRHGGPGGMIDSYPEDQERPGNFYSSSDSESGDDGENH</sequence>
<reference evidence="2" key="1">
    <citation type="submission" date="2021-03" db="EMBL/GenBank/DDBJ databases">
        <title>Draft genome sequence of rust myrtle Austropuccinia psidii MF-1, a brazilian biotype.</title>
        <authorList>
            <person name="Quecine M.C."/>
            <person name="Pachon D.M.R."/>
            <person name="Bonatelli M.L."/>
            <person name="Correr F.H."/>
            <person name="Franceschini L.M."/>
            <person name="Leite T.F."/>
            <person name="Margarido G.R.A."/>
            <person name="Almeida C.A."/>
            <person name="Ferrarezi J.A."/>
            <person name="Labate C.A."/>
        </authorList>
    </citation>
    <scope>NUCLEOTIDE SEQUENCE</scope>
    <source>
        <strain evidence="2">MF-1</strain>
    </source>
</reference>
<dbReference type="EMBL" id="AVOT02013324">
    <property type="protein sequence ID" value="MBW0495861.1"/>
    <property type="molecule type" value="Genomic_DNA"/>
</dbReference>
<organism evidence="2 3">
    <name type="scientific">Austropuccinia psidii MF-1</name>
    <dbReference type="NCBI Taxonomy" id="1389203"/>
    <lineage>
        <taxon>Eukaryota</taxon>
        <taxon>Fungi</taxon>
        <taxon>Dikarya</taxon>
        <taxon>Basidiomycota</taxon>
        <taxon>Pucciniomycotina</taxon>
        <taxon>Pucciniomycetes</taxon>
        <taxon>Pucciniales</taxon>
        <taxon>Sphaerophragmiaceae</taxon>
        <taxon>Austropuccinia</taxon>
    </lineage>
</organism>
<accession>A0A9Q3D8I9</accession>
<dbReference type="AlphaFoldDB" id="A0A9Q3D8I9"/>
<feature type="region of interest" description="Disordered" evidence="1">
    <location>
        <begin position="142"/>
        <end position="172"/>
    </location>
</feature>
<evidence type="ECO:0000313" key="3">
    <source>
        <dbReference type="Proteomes" id="UP000765509"/>
    </source>
</evidence>
<dbReference type="Proteomes" id="UP000765509">
    <property type="component" value="Unassembled WGS sequence"/>
</dbReference>
<proteinExistence type="predicted"/>
<name>A0A9Q3D8I9_9BASI</name>
<comment type="caution">
    <text evidence="2">The sequence shown here is derived from an EMBL/GenBank/DDBJ whole genome shotgun (WGS) entry which is preliminary data.</text>
</comment>
<evidence type="ECO:0000313" key="2">
    <source>
        <dbReference type="EMBL" id="MBW0495861.1"/>
    </source>
</evidence>